<name>A0A0R3DLX6_9BRAD</name>
<dbReference type="EMBL" id="LJYG01000089">
    <property type="protein sequence ID" value="KRQ09325.1"/>
    <property type="molecule type" value="Genomic_DNA"/>
</dbReference>
<gene>
    <name evidence="2" type="ORF">AOQ71_20945</name>
</gene>
<reference evidence="2 3" key="1">
    <citation type="submission" date="2015-09" db="EMBL/GenBank/DDBJ databases">
        <title>Draft Genome Sequence of Bradyrhizobium manausense Strain BR 3351T, a Novel Symbiotic Nitrogen-Fixing Alphaproteobacterium Isolated from Brazilian Amazon Rain Forest.</title>
        <authorList>
            <person name="De Araujo J.L."/>
            <person name="Zilli J.E."/>
        </authorList>
    </citation>
    <scope>NUCLEOTIDE SEQUENCE [LARGE SCALE GENOMIC DNA]</scope>
    <source>
        <strain evidence="2 3">BR3351</strain>
    </source>
</reference>
<dbReference type="Gene3D" id="3.40.50.300">
    <property type="entry name" value="P-loop containing nucleotide triphosphate hydrolases"/>
    <property type="match status" value="1"/>
</dbReference>
<organism evidence="2 3">
    <name type="scientific">Bradyrhizobium manausense</name>
    <dbReference type="NCBI Taxonomy" id="989370"/>
    <lineage>
        <taxon>Bacteria</taxon>
        <taxon>Pseudomonadati</taxon>
        <taxon>Pseudomonadota</taxon>
        <taxon>Alphaproteobacteria</taxon>
        <taxon>Hyphomicrobiales</taxon>
        <taxon>Nitrobacteraceae</taxon>
        <taxon>Bradyrhizobium</taxon>
    </lineage>
</organism>
<dbReference type="InterPro" id="IPR027417">
    <property type="entry name" value="P-loop_NTPase"/>
</dbReference>
<protein>
    <recommendedName>
        <fullName evidence="1">NrS-1 polymerase-like helicase domain-containing protein</fullName>
    </recommendedName>
</protein>
<dbReference type="Proteomes" id="UP000051936">
    <property type="component" value="Unassembled WGS sequence"/>
</dbReference>
<comment type="caution">
    <text evidence="2">The sequence shown here is derived from an EMBL/GenBank/DDBJ whole genome shotgun (WGS) entry which is preliminary data.</text>
</comment>
<dbReference type="SUPFAM" id="SSF52540">
    <property type="entry name" value="P-loop containing nucleoside triphosphate hydrolases"/>
    <property type="match status" value="1"/>
</dbReference>
<dbReference type="AlphaFoldDB" id="A0A0R3DLX6"/>
<dbReference type="STRING" id="989370.AOQ71_20945"/>
<dbReference type="Pfam" id="PF19263">
    <property type="entry name" value="DUF5906"/>
    <property type="match status" value="1"/>
</dbReference>
<sequence>MNTMASISGAADPTMLPTGNKRLDAMNARYFVVQEGGKTFVGTFEHERGRWKLVLMRFADFKNLHMNKEVTVDGKCYQLGTWWLRQSKRRQYAGLTFNPGNNAPVINGKLNLWRGWAFQPRQGDWSKLRDHISIVVASGKKEVFDYVMNWLAWCVQHPDQRAEVVLVMQGKRGAGKGTVANAMCKLLGQHALQISSAEHLVGRFNGHLRDTVMLFADEAYWPGNKGAEGTIKRLVTEPTIFIEAKGRDGVEVPNLLHVMMASNEDWVVPAGERERRYFVLKVNDDKLQDHDWFKAINDQLENGGYGAMLYDLLQHDLGEFHPRQLPKCNDLAGQQALSLGPLDSWWVELLETGVLTGCDPNEPNRAVSNKYEYKVTLGVGDRWVTQLGLYDQARNIEPRLRNVSDHKLGDFLREQGCTNDKKVMRHRGWTFPELSEARRAWEGRFPGWKWRNPRLAEWQTADADDEAETTAWDAAEVPF</sequence>
<keyword evidence="3" id="KW-1185">Reference proteome</keyword>
<evidence type="ECO:0000259" key="1">
    <source>
        <dbReference type="Pfam" id="PF19263"/>
    </source>
</evidence>
<evidence type="ECO:0000313" key="2">
    <source>
        <dbReference type="EMBL" id="KRQ09325.1"/>
    </source>
</evidence>
<dbReference type="InterPro" id="IPR045455">
    <property type="entry name" value="NrS-1_pol-like_helicase"/>
</dbReference>
<evidence type="ECO:0000313" key="3">
    <source>
        <dbReference type="Proteomes" id="UP000051936"/>
    </source>
</evidence>
<feature type="domain" description="NrS-1 polymerase-like helicase" evidence="1">
    <location>
        <begin position="168"/>
        <end position="276"/>
    </location>
</feature>
<proteinExistence type="predicted"/>
<accession>A0A0R3DLX6</accession>